<dbReference type="SMART" id="SM00855">
    <property type="entry name" value="PGAM"/>
    <property type="match status" value="1"/>
</dbReference>
<dbReference type="Proteomes" id="UP000571950">
    <property type="component" value="Unassembled WGS sequence"/>
</dbReference>
<accession>A0A7W6FP57</accession>
<dbReference type="CDD" id="cd07067">
    <property type="entry name" value="HP_PGM_like"/>
    <property type="match status" value="1"/>
</dbReference>
<reference evidence="1 2" key="1">
    <citation type="submission" date="2020-08" db="EMBL/GenBank/DDBJ databases">
        <title>Genomic Encyclopedia of Type Strains, Phase IV (KMG-IV): sequencing the most valuable type-strain genomes for metagenomic binning, comparative biology and taxonomic classification.</title>
        <authorList>
            <person name="Goeker M."/>
        </authorList>
    </citation>
    <scope>NUCLEOTIDE SEQUENCE [LARGE SCALE GENOMIC DNA]</scope>
    <source>
        <strain evidence="1 2">DSM 26189</strain>
    </source>
</reference>
<dbReference type="GO" id="GO:0043755">
    <property type="term" value="F:alpha-ribazole phosphatase activity"/>
    <property type="evidence" value="ECO:0007669"/>
    <property type="project" value="UniProtKB-EC"/>
</dbReference>
<evidence type="ECO:0000313" key="1">
    <source>
        <dbReference type="EMBL" id="MBB3925197.1"/>
    </source>
</evidence>
<dbReference type="PANTHER" id="PTHR48100">
    <property type="entry name" value="BROAD-SPECIFICITY PHOSPHATASE YOR283W-RELATED"/>
    <property type="match status" value="1"/>
</dbReference>
<dbReference type="InterPro" id="IPR013078">
    <property type="entry name" value="His_Pase_superF_clade-1"/>
</dbReference>
<dbReference type="GO" id="GO:0005737">
    <property type="term" value="C:cytoplasm"/>
    <property type="evidence" value="ECO:0007669"/>
    <property type="project" value="TreeGrafter"/>
</dbReference>
<sequence length="189" mass="20183">MSGFLLHLLRHGAPEQPGLLMGRTDGAPCPTGIAACVEQVAEIPFAAIVASDLGRASAAAQAIGAQRALPVTVDPRWRELDFGAWDGLAPAAIDNDAMGRFWNDPDACPPPQGERWSALTARVSDALDTLPARDTLIVTHGGAIRAALAVLFGFDQRHLWAFDLPYGALLSLRVWRGTPRSAQIMGLWP</sequence>
<keyword evidence="1" id="KW-0378">Hydrolase</keyword>
<organism evidence="1 2">
    <name type="scientific">Sphingobium jiangsuense</name>
    <dbReference type="NCBI Taxonomy" id="870476"/>
    <lineage>
        <taxon>Bacteria</taxon>
        <taxon>Pseudomonadati</taxon>
        <taxon>Pseudomonadota</taxon>
        <taxon>Alphaproteobacteria</taxon>
        <taxon>Sphingomonadales</taxon>
        <taxon>Sphingomonadaceae</taxon>
        <taxon>Sphingobium</taxon>
    </lineage>
</organism>
<dbReference type="EC" id="3.1.3.73" evidence="1"/>
<dbReference type="Gene3D" id="3.40.50.1240">
    <property type="entry name" value="Phosphoglycerate mutase-like"/>
    <property type="match status" value="1"/>
</dbReference>
<dbReference type="InterPro" id="IPR029033">
    <property type="entry name" value="His_PPase_superfam"/>
</dbReference>
<name>A0A7W6FP57_9SPHN</name>
<dbReference type="EMBL" id="JACIDT010000002">
    <property type="protein sequence ID" value="MBB3925197.1"/>
    <property type="molecule type" value="Genomic_DNA"/>
</dbReference>
<protein>
    <submittedName>
        <fullName evidence="1">Alpha-ribazole phosphatase</fullName>
        <ecNumber evidence="1">3.1.3.73</ecNumber>
    </submittedName>
</protein>
<keyword evidence="2" id="KW-1185">Reference proteome</keyword>
<evidence type="ECO:0000313" key="2">
    <source>
        <dbReference type="Proteomes" id="UP000571950"/>
    </source>
</evidence>
<dbReference type="Pfam" id="PF00300">
    <property type="entry name" value="His_Phos_1"/>
    <property type="match status" value="1"/>
</dbReference>
<dbReference type="PANTHER" id="PTHR48100:SF1">
    <property type="entry name" value="HISTIDINE PHOSPHATASE FAMILY PROTEIN-RELATED"/>
    <property type="match status" value="1"/>
</dbReference>
<gene>
    <name evidence="1" type="ORF">GGR43_000898</name>
</gene>
<dbReference type="RefSeq" id="WP_188070738.1">
    <property type="nucleotide sequence ID" value="NZ_BSPS01000117.1"/>
</dbReference>
<comment type="caution">
    <text evidence="1">The sequence shown here is derived from an EMBL/GenBank/DDBJ whole genome shotgun (WGS) entry which is preliminary data.</text>
</comment>
<dbReference type="SUPFAM" id="SSF53254">
    <property type="entry name" value="Phosphoglycerate mutase-like"/>
    <property type="match status" value="1"/>
</dbReference>
<dbReference type="AlphaFoldDB" id="A0A7W6FP57"/>
<proteinExistence type="predicted"/>
<dbReference type="InterPro" id="IPR050275">
    <property type="entry name" value="PGM_Phosphatase"/>
</dbReference>